<evidence type="ECO:0000313" key="2">
    <source>
        <dbReference type="EMBL" id="KAG7171676.1"/>
    </source>
</evidence>
<proteinExistence type="predicted"/>
<sequence length="74" mass="8074">MVQEVDMVMVAAMVVVMVAAMVVVMVAAMVAATDTGNKRPHQTKKASTKESLNARQQHLQNMARQSFLSTHCIT</sequence>
<dbReference type="Proteomes" id="UP000747542">
    <property type="component" value="Unassembled WGS sequence"/>
</dbReference>
<accession>A0A8J5T0W0</accession>
<organism evidence="2 3">
    <name type="scientific">Homarus americanus</name>
    <name type="common">American lobster</name>
    <dbReference type="NCBI Taxonomy" id="6706"/>
    <lineage>
        <taxon>Eukaryota</taxon>
        <taxon>Metazoa</taxon>
        <taxon>Ecdysozoa</taxon>
        <taxon>Arthropoda</taxon>
        <taxon>Crustacea</taxon>
        <taxon>Multicrustacea</taxon>
        <taxon>Malacostraca</taxon>
        <taxon>Eumalacostraca</taxon>
        <taxon>Eucarida</taxon>
        <taxon>Decapoda</taxon>
        <taxon>Pleocyemata</taxon>
        <taxon>Astacidea</taxon>
        <taxon>Nephropoidea</taxon>
        <taxon>Nephropidae</taxon>
        <taxon>Homarus</taxon>
    </lineage>
</organism>
<keyword evidence="1" id="KW-1133">Transmembrane helix</keyword>
<keyword evidence="1" id="KW-0472">Membrane</keyword>
<reference evidence="2" key="1">
    <citation type="journal article" date="2021" name="Sci. Adv.">
        <title>The American lobster genome reveals insights on longevity, neural, and immune adaptations.</title>
        <authorList>
            <person name="Polinski J.M."/>
            <person name="Zimin A.V."/>
            <person name="Clark K.F."/>
            <person name="Kohn A.B."/>
            <person name="Sadowski N."/>
            <person name="Timp W."/>
            <person name="Ptitsyn A."/>
            <person name="Khanna P."/>
            <person name="Romanova D.Y."/>
            <person name="Williams P."/>
            <person name="Greenwood S.J."/>
            <person name="Moroz L.L."/>
            <person name="Walt D.R."/>
            <person name="Bodnar A.G."/>
        </authorList>
    </citation>
    <scope>NUCLEOTIDE SEQUENCE</scope>
    <source>
        <strain evidence="2">GMGI-L3</strain>
    </source>
</reference>
<gene>
    <name evidence="2" type="ORF">Hamer_G023081</name>
</gene>
<evidence type="ECO:0000313" key="3">
    <source>
        <dbReference type="Proteomes" id="UP000747542"/>
    </source>
</evidence>
<feature type="transmembrane region" description="Helical" evidence="1">
    <location>
        <begin position="12"/>
        <end position="32"/>
    </location>
</feature>
<keyword evidence="3" id="KW-1185">Reference proteome</keyword>
<comment type="caution">
    <text evidence="2">The sequence shown here is derived from an EMBL/GenBank/DDBJ whole genome shotgun (WGS) entry which is preliminary data.</text>
</comment>
<dbReference type="EMBL" id="JAHLQT010011989">
    <property type="protein sequence ID" value="KAG7171676.1"/>
    <property type="molecule type" value="Genomic_DNA"/>
</dbReference>
<dbReference type="AlphaFoldDB" id="A0A8J5T0W0"/>
<evidence type="ECO:0000256" key="1">
    <source>
        <dbReference type="SAM" id="Phobius"/>
    </source>
</evidence>
<name>A0A8J5T0W0_HOMAM</name>
<keyword evidence="1" id="KW-0812">Transmembrane</keyword>
<protein>
    <submittedName>
        <fullName evidence="2">Uncharacterized protein</fullName>
    </submittedName>
</protein>